<keyword evidence="3" id="KW-1185">Reference proteome</keyword>
<protein>
    <submittedName>
        <fullName evidence="2">Uncharacterized protein</fullName>
    </submittedName>
</protein>
<dbReference type="AlphaFoldDB" id="A0A1I7LCD8"/>
<dbReference type="EMBL" id="FPBV01000035">
    <property type="protein sequence ID" value="SFV07330.1"/>
    <property type="molecule type" value="Genomic_DNA"/>
</dbReference>
<evidence type="ECO:0000313" key="3">
    <source>
        <dbReference type="Proteomes" id="UP000183508"/>
    </source>
</evidence>
<name>A0A1I7LCD8_9BACL</name>
<dbReference type="STRING" id="392015.SAMN05421543_13511"/>
<gene>
    <name evidence="2" type="ORF">SAMN05421543_13511</name>
</gene>
<dbReference type="RefSeq" id="WP_074956517.1">
    <property type="nucleotide sequence ID" value="NZ_FPBV01000035.1"/>
</dbReference>
<proteinExistence type="predicted"/>
<sequence>MNDAKDTTLKVTAGLKDAVNQLGAQLGGMTQREVVEYLLGLHRAKQEQEGGRPIPALDQLRRHFERIEAIYTEWVNVTWDQEERYTVEIARLQAALEEAKRTVYEQREQLQRMSEQQAEQIAQIQAESTLVQETWAREREEMAQRLAQAQATQEQAAQLASLAQTVCEEAKRRAATLEARVQALGELEQKHTAVLARLQETERELERIRERMPLELDKAVLDTERRHLTLIAELRESLAQAREENALLKIRLNQP</sequence>
<dbReference type="eggNOG" id="ENOG502ZP8P">
    <property type="taxonomic scope" value="Bacteria"/>
</dbReference>
<evidence type="ECO:0000256" key="1">
    <source>
        <dbReference type="SAM" id="Coils"/>
    </source>
</evidence>
<evidence type="ECO:0000313" key="2">
    <source>
        <dbReference type="EMBL" id="SFV07330.1"/>
    </source>
</evidence>
<organism evidence="2 3">
    <name type="scientific">Alicyclobacillus macrosporangiidus</name>
    <dbReference type="NCBI Taxonomy" id="392015"/>
    <lineage>
        <taxon>Bacteria</taxon>
        <taxon>Bacillati</taxon>
        <taxon>Bacillota</taxon>
        <taxon>Bacilli</taxon>
        <taxon>Bacillales</taxon>
        <taxon>Alicyclobacillaceae</taxon>
        <taxon>Alicyclobacillus</taxon>
    </lineage>
</organism>
<reference evidence="3" key="1">
    <citation type="submission" date="2016-10" db="EMBL/GenBank/DDBJ databases">
        <authorList>
            <person name="Varghese N."/>
        </authorList>
    </citation>
    <scope>NUCLEOTIDE SEQUENCE [LARGE SCALE GENOMIC DNA]</scope>
    <source>
        <strain evidence="3">DSM 17980</strain>
    </source>
</reference>
<dbReference type="Proteomes" id="UP000183508">
    <property type="component" value="Unassembled WGS sequence"/>
</dbReference>
<keyword evidence="1" id="KW-0175">Coiled coil</keyword>
<accession>A0A1I7LCD8</accession>
<dbReference type="OrthoDB" id="9821674at2"/>
<feature type="coiled-coil region" evidence="1">
    <location>
        <begin position="82"/>
        <end position="251"/>
    </location>
</feature>